<dbReference type="GO" id="GO:0005634">
    <property type="term" value="C:nucleus"/>
    <property type="evidence" value="ECO:0007669"/>
    <property type="project" value="UniProtKB-SubCell"/>
</dbReference>
<dbReference type="PROSITE" id="PS50848">
    <property type="entry name" value="START"/>
    <property type="match status" value="1"/>
</dbReference>
<dbReference type="FunFam" id="3.30.530.20:FF:000026">
    <property type="entry name" value="Homeobox-leucine zipper protein GLABRA 2"/>
    <property type="match status" value="1"/>
</dbReference>
<dbReference type="FunFam" id="1.10.10.60:FF:000229">
    <property type="entry name" value="Homeobox-leucine zipper protein HDG1"/>
    <property type="match status" value="1"/>
</dbReference>
<gene>
    <name evidence="15" type="ORF">CKAN_00378400</name>
</gene>
<evidence type="ECO:0000256" key="2">
    <source>
        <dbReference type="ARBA" id="ARBA00006789"/>
    </source>
</evidence>
<keyword evidence="6 9" id="KW-0371">Homeobox</keyword>
<keyword evidence="7" id="KW-0804">Transcription</keyword>
<keyword evidence="5 9" id="KW-0238">DNA-binding</keyword>
<dbReference type="AlphaFoldDB" id="A0A3S3MFF8"/>
<dbReference type="SMART" id="SM00234">
    <property type="entry name" value="START"/>
    <property type="match status" value="1"/>
</dbReference>
<keyword evidence="4 11" id="KW-0175">Coiled coil</keyword>
<dbReference type="STRING" id="337451.A0A3S3MFF8"/>
<comment type="similarity">
    <text evidence="2">Belongs to the HD-ZIP homeobox family. Class IV subfamily.</text>
</comment>
<keyword evidence="16" id="KW-1185">Reference proteome</keyword>
<feature type="DNA-binding region" description="Homeobox" evidence="9">
    <location>
        <begin position="45"/>
        <end position="104"/>
    </location>
</feature>
<dbReference type="PROSITE" id="PS50071">
    <property type="entry name" value="HOMEOBOX_2"/>
    <property type="match status" value="1"/>
</dbReference>
<dbReference type="Pfam" id="PF01852">
    <property type="entry name" value="START"/>
    <property type="match status" value="1"/>
</dbReference>
<proteinExistence type="inferred from homology"/>
<dbReference type="InterPro" id="IPR009057">
    <property type="entry name" value="Homeodomain-like_sf"/>
</dbReference>
<feature type="region of interest" description="Disordered" evidence="12">
    <location>
        <begin position="1"/>
        <end position="52"/>
    </location>
</feature>
<feature type="compositionally biased region" description="Polar residues" evidence="12">
    <location>
        <begin position="1"/>
        <end position="11"/>
    </location>
</feature>
<sequence length="739" mass="82489">MNNTTPQSQMQKAAKGKELKSKPRNKNQARASSSRNDHDQNQPARKKPYHRHSQRQIFEMESFFKECPHPNEKQRRELGQRLGLSQLQIKFWFQNKRTQMKVKDFNEDADKVSSIHEFESLCGCVVLFGSCDRQFWLIYNYHERHESAHLKTEIEYLHMEINRYKEALSSAMCLTCNGPLTINEISYNEQQLKLENAHLREENNRISEIASKYVGKRMLPQYSVAPPGPSHSSLDPPTGSFGMHVSMGAEMYEAAAILQSMPGQPDTEKLTIVELAVVAMDELIRLAMLGQPVWTPGYDGSTEILSLDEYVKIFPRGISPKRFGLSSEGTRETAVVAMNHINLVEILMDVNQWAHMFSTIVSKAETLEVLTAGVGGKYNGALQVITAEFQVPTPLVPARESYFARYCKRHGDGTWAVVDNSLDSLRPGGLDRCQRKPSGCVIQEMPNGHSKVTWIEHMEIDDKEIHQMYRPIVSFGLLFGAKRWLTTLDRQCQHRAIAMDGGNPGGDGAITSQEGRNNILKLGERMVNSFCAGVCASTTHSWTPVSGNGFDDVRVMMKRISDDPGRPSGIVLSASTSFWLPHPNKRVFDYLRSENSRNEWDILASEGTIEEVATIENGREPGNYISVLRVKCLDSNYTNMLLLQECCTDPTGSSVIYAPTDIASMNMILSGGDPDYVALLPSGFSLFPDGAGGSVLTVTIQILVDSASTDNLFIASITTIDNLISCTIEKMKVLIRGNA</sequence>
<dbReference type="CDD" id="cd00086">
    <property type="entry name" value="homeodomain"/>
    <property type="match status" value="1"/>
</dbReference>
<evidence type="ECO:0000259" key="14">
    <source>
        <dbReference type="PROSITE" id="PS50848"/>
    </source>
</evidence>
<dbReference type="PANTHER" id="PTHR45654:SF77">
    <property type="entry name" value="HOMEOBOX-LEUCINE ZIPPER PROTEIN MERISTEM L1"/>
    <property type="match status" value="1"/>
</dbReference>
<evidence type="ECO:0000256" key="1">
    <source>
        <dbReference type="ARBA" id="ARBA00004123"/>
    </source>
</evidence>
<feature type="coiled-coil region" evidence="11">
    <location>
        <begin position="182"/>
        <end position="209"/>
    </location>
</feature>
<dbReference type="GO" id="GO:0008289">
    <property type="term" value="F:lipid binding"/>
    <property type="evidence" value="ECO:0007669"/>
    <property type="project" value="InterPro"/>
</dbReference>
<evidence type="ECO:0000256" key="10">
    <source>
        <dbReference type="RuleBase" id="RU000682"/>
    </source>
</evidence>
<dbReference type="InterPro" id="IPR042160">
    <property type="entry name" value="HD-Zip_IV"/>
</dbReference>
<evidence type="ECO:0000256" key="5">
    <source>
        <dbReference type="ARBA" id="ARBA00023125"/>
    </source>
</evidence>
<dbReference type="GO" id="GO:0003677">
    <property type="term" value="F:DNA binding"/>
    <property type="evidence" value="ECO:0007669"/>
    <property type="project" value="UniProtKB-UniRule"/>
</dbReference>
<evidence type="ECO:0000313" key="16">
    <source>
        <dbReference type="Proteomes" id="UP000283530"/>
    </source>
</evidence>
<evidence type="ECO:0000256" key="6">
    <source>
        <dbReference type="ARBA" id="ARBA00023155"/>
    </source>
</evidence>
<dbReference type="OrthoDB" id="6159439at2759"/>
<dbReference type="Gene3D" id="1.10.10.60">
    <property type="entry name" value="Homeodomain-like"/>
    <property type="match status" value="1"/>
</dbReference>
<dbReference type="InterPro" id="IPR001356">
    <property type="entry name" value="HD"/>
</dbReference>
<dbReference type="Pfam" id="PF25797">
    <property type="entry name" value="PDF2_C"/>
    <property type="match status" value="1"/>
</dbReference>
<evidence type="ECO:0000256" key="12">
    <source>
        <dbReference type="SAM" id="MobiDB-lite"/>
    </source>
</evidence>
<dbReference type="CDD" id="cd08875">
    <property type="entry name" value="START_ArGLABRA2_like"/>
    <property type="match status" value="1"/>
</dbReference>
<dbReference type="SMART" id="SM00389">
    <property type="entry name" value="HOX"/>
    <property type="match status" value="1"/>
</dbReference>
<evidence type="ECO:0000256" key="11">
    <source>
        <dbReference type="SAM" id="Coils"/>
    </source>
</evidence>
<comment type="subcellular location">
    <subcellularLocation>
        <location evidence="1 9 10">Nucleus</location>
    </subcellularLocation>
</comment>
<feature type="domain" description="Homeobox" evidence="13">
    <location>
        <begin position="43"/>
        <end position="103"/>
    </location>
</feature>
<dbReference type="InterPro" id="IPR002913">
    <property type="entry name" value="START_lipid-bd_dom"/>
</dbReference>
<dbReference type="PANTHER" id="PTHR45654">
    <property type="entry name" value="HOMEOBOX-LEUCINE ZIPPER PROTEIN MERISTEM L1"/>
    <property type="match status" value="1"/>
</dbReference>
<dbReference type="SUPFAM" id="SSF55961">
    <property type="entry name" value="Bet v1-like"/>
    <property type="match status" value="2"/>
</dbReference>
<organism evidence="15 16">
    <name type="scientific">Cinnamomum micranthum f. kanehirae</name>
    <dbReference type="NCBI Taxonomy" id="337451"/>
    <lineage>
        <taxon>Eukaryota</taxon>
        <taxon>Viridiplantae</taxon>
        <taxon>Streptophyta</taxon>
        <taxon>Embryophyta</taxon>
        <taxon>Tracheophyta</taxon>
        <taxon>Spermatophyta</taxon>
        <taxon>Magnoliopsida</taxon>
        <taxon>Magnoliidae</taxon>
        <taxon>Laurales</taxon>
        <taxon>Lauraceae</taxon>
        <taxon>Cinnamomum</taxon>
    </lineage>
</organism>
<feature type="domain" description="START" evidence="14">
    <location>
        <begin position="265"/>
        <end position="497"/>
    </location>
</feature>
<comment type="caution">
    <text evidence="15">The sequence shown here is derived from an EMBL/GenBank/DDBJ whole genome shotgun (WGS) entry which is preliminary data.</text>
</comment>
<evidence type="ECO:0000256" key="8">
    <source>
        <dbReference type="ARBA" id="ARBA00023242"/>
    </source>
</evidence>
<keyword evidence="8 9" id="KW-0539">Nucleus</keyword>
<name>A0A3S3MFF8_9MAGN</name>
<dbReference type="Pfam" id="PF00046">
    <property type="entry name" value="Homeodomain"/>
    <property type="match status" value="1"/>
</dbReference>
<dbReference type="InterPro" id="IPR023393">
    <property type="entry name" value="START-like_dom_sf"/>
</dbReference>
<evidence type="ECO:0000313" key="15">
    <source>
        <dbReference type="EMBL" id="RWR75406.1"/>
    </source>
</evidence>
<accession>A0A3S3MFF8</accession>
<evidence type="ECO:0000256" key="9">
    <source>
        <dbReference type="PROSITE-ProRule" id="PRU00108"/>
    </source>
</evidence>
<evidence type="ECO:0000259" key="13">
    <source>
        <dbReference type="PROSITE" id="PS50071"/>
    </source>
</evidence>
<keyword evidence="3" id="KW-0805">Transcription regulation</keyword>
<dbReference type="Proteomes" id="UP000283530">
    <property type="component" value="Unassembled WGS sequence"/>
</dbReference>
<reference evidence="15 16" key="1">
    <citation type="journal article" date="2019" name="Nat. Plants">
        <title>Stout camphor tree genome fills gaps in understanding of flowering plant genome evolution.</title>
        <authorList>
            <person name="Chaw S.M."/>
            <person name="Liu Y.C."/>
            <person name="Wu Y.W."/>
            <person name="Wang H.Y."/>
            <person name="Lin C.I."/>
            <person name="Wu C.S."/>
            <person name="Ke H.M."/>
            <person name="Chang L.Y."/>
            <person name="Hsu C.Y."/>
            <person name="Yang H.T."/>
            <person name="Sudianto E."/>
            <person name="Hsu M.H."/>
            <person name="Wu K.P."/>
            <person name="Wang L.N."/>
            <person name="Leebens-Mack J.H."/>
            <person name="Tsai I.J."/>
        </authorList>
    </citation>
    <scope>NUCLEOTIDE SEQUENCE [LARGE SCALE GENOMIC DNA]</scope>
    <source>
        <strain evidence="16">cv. Chaw 1501</strain>
        <tissue evidence="15">Young leaves</tissue>
    </source>
</reference>
<evidence type="ECO:0000256" key="4">
    <source>
        <dbReference type="ARBA" id="ARBA00023054"/>
    </source>
</evidence>
<dbReference type="GO" id="GO:0030154">
    <property type="term" value="P:cell differentiation"/>
    <property type="evidence" value="ECO:0007669"/>
    <property type="project" value="UniProtKB-ARBA"/>
</dbReference>
<evidence type="ECO:0000256" key="3">
    <source>
        <dbReference type="ARBA" id="ARBA00023015"/>
    </source>
</evidence>
<evidence type="ECO:0000256" key="7">
    <source>
        <dbReference type="ARBA" id="ARBA00023163"/>
    </source>
</evidence>
<protein>
    <submittedName>
        <fullName evidence="15">Homeobox-leucine zipper protein HDG2-like protein</fullName>
    </submittedName>
</protein>
<dbReference type="SUPFAM" id="SSF46689">
    <property type="entry name" value="Homeodomain-like"/>
    <property type="match status" value="1"/>
</dbReference>
<dbReference type="EMBL" id="QPKB01000002">
    <property type="protein sequence ID" value="RWR75406.1"/>
    <property type="molecule type" value="Genomic_DNA"/>
</dbReference>
<dbReference type="InterPro" id="IPR057993">
    <property type="entry name" value="HD-Zip_IV_C"/>
</dbReference>
<dbReference type="Gene3D" id="3.30.530.20">
    <property type="match status" value="1"/>
</dbReference>